<dbReference type="STRING" id="1428644.BIV57_18670"/>
<keyword evidence="3" id="KW-1185">Reference proteome</keyword>
<evidence type="ECO:0000313" key="2">
    <source>
        <dbReference type="EMBL" id="OIV36000.1"/>
    </source>
</evidence>
<protein>
    <recommendedName>
        <fullName evidence="4">ABC transporter ATP-binding protein</fullName>
    </recommendedName>
</protein>
<evidence type="ECO:0008006" key="4">
    <source>
        <dbReference type="Google" id="ProtNLM"/>
    </source>
</evidence>
<dbReference type="Proteomes" id="UP000243342">
    <property type="component" value="Unassembled WGS sequence"/>
</dbReference>
<comment type="caution">
    <text evidence="2">The sequence shown here is derived from an EMBL/GenBank/DDBJ whole genome shotgun (WGS) entry which is preliminary data.</text>
</comment>
<organism evidence="2 3">
    <name type="scientific">Mangrovactinospora gilvigrisea</name>
    <dbReference type="NCBI Taxonomy" id="1428644"/>
    <lineage>
        <taxon>Bacteria</taxon>
        <taxon>Bacillati</taxon>
        <taxon>Actinomycetota</taxon>
        <taxon>Actinomycetes</taxon>
        <taxon>Kitasatosporales</taxon>
        <taxon>Streptomycetaceae</taxon>
        <taxon>Mangrovactinospora</taxon>
    </lineage>
</organism>
<name>A0A1J7C367_9ACTN</name>
<proteinExistence type="predicted"/>
<evidence type="ECO:0000313" key="3">
    <source>
        <dbReference type="Proteomes" id="UP000243342"/>
    </source>
</evidence>
<sequence>MSEPGPSLVASSLSVRGPDGRPALRYAHVSAPPRTLTAVAGAGGTGATCLLLALAGRLRPSTGTVRLGVAGNGATATTAAVPGASTPRRELRERVLVARATGAAEPDSYETVGELVRSAHRYLRRRVPAAAVETSLGRVGLGGLVRSGRHRRYGTLTPVERLLLAVALVLPGEADAVVVDAVDRDLDDASRQRAWSALSGAAEHEGGPLIVATCDSAEGARIGGAHQVVALSDHQDPGSEPRDSSREGER</sequence>
<gene>
    <name evidence="2" type="ORF">BIV57_18670</name>
</gene>
<dbReference type="RefSeq" id="WP_071658048.1">
    <property type="nucleotide sequence ID" value="NZ_MLCF01000120.1"/>
</dbReference>
<dbReference type="InterPro" id="IPR027417">
    <property type="entry name" value="P-loop_NTPase"/>
</dbReference>
<feature type="compositionally biased region" description="Basic and acidic residues" evidence="1">
    <location>
        <begin position="233"/>
        <end position="250"/>
    </location>
</feature>
<dbReference type="SUPFAM" id="SSF52540">
    <property type="entry name" value="P-loop containing nucleoside triphosphate hydrolases"/>
    <property type="match status" value="1"/>
</dbReference>
<dbReference type="Gene3D" id="3.40.50.300">
    <property type="entry name" value="P-loop containing nucleotide triphosphate hydrolases"/>
    <property type="match status" value="1"/>
</dbReference>
<accession>A0A1J7C367</accession>
<feature type="region of interest" description="Disordered" evidence="1">
    <location>
        <begin position="227"/>
        <end position="250"/>
    </location>
</feature>
<dbReference type="AlphaFoldDB" id="A0A1J7C367"/>
<dbReference type="EMBL" id="MLCF01000120">
    <property type="protein sequence ID" value="OIV36000.1"/>
    <property type="molecule type" value="Genomic_DNA"/>
</dbReference>
<reference evidence="2 3" key="1">
    <citation type="submission" date="2016-10" db="EMBL/GenBank/DDBJ databases">
        <title>Genome sequence of Streptomyces gilvigriseus MUSC 26.</title>
        <authorList>
            <person name="Lee L.-H."/>
            <person name="Ser H.-L."/>
        </authorList>
    </citation>
    <scope>NUCLEOTIDE SEQUENCE [LARGE SCALE GENOMIC DNA]</scope>
    <source>
        <strain evidence="2 3">MUSC 26</strain>
    </source>
</reference>
<evidence type="ECO:0000256" key="1">
    <source>
        <dbReference type="SAM" id="MobiDB-lite"/>
    </source>
</evidence>